<protein>
    <submittedName>
        <fullName evidence="5">Fungal-specific transcription factor domain-containing protein</fullName>
    </submittedName>
</protein>
<dbReference type="PANTHER" id="PTHR37534">
    <property type="entry name" value="TRANSCRIPTIONAL ACTIVATOR PROTEIN UGA3"/>
    <property type="match status" value="1"/>
</dbReference>
<evidence type="ECO:0000256" key="2">
    <source>
        <dbReference type="ARBA" id="ARBA00023242"/>
    </source>
</evidence>
<evidence type="ECO:0000313" key="5">
    <source>
        <dbReference type="EMBL" id="KAF8442440.1"/>
    </source>
</evidence>
<dbReference type="Pfam" id="PF00172">
    <property type="entry name" value="Zn_clus"/>
    <property type="match status" value="1"/>
</dbReference>
<dbReference type="EMBL" id="WHUW01000009">
    <property type="protein sequence ID" value="KAF8442440.1"/>
    <property type="molecule type" value="Genomic_DNA"/>
</dbReference>
<dbReference type="SUPFAM" id="SSF57701">
    <property type="entry name" value="Zn2/Cys6 DNA-binding domain"/>
    <property type="match status" value="1"/>
</dbReference>
<dbReference type="GO" id="GO:0005634">
    <property type="term" value="C:nucleus"/>
    <property type="evidence" value="ECO:0007669"/>
    <property type="project" value="UniProtKB-SubCell"/>
</dbReference>
<organism evidence="5 6">
    <name type="scientific">Boletus edulis BED1</name>
    <dbReference type="NCBI Taxonomy" id="1328754"/>
    <lineage>
        <taxon>Eukaryota</taxon>
        <taxon>Fungi</taxon>
        <taxon>Dikarya</taxon>
        <taxon>Basidiomycota</taxon>
        <taxon>Agaricomycotina</taxon>
        <taxon>Agaricomycetes</taxon>
        <taxon>Agaricomycetidae</taxon>
        <taxon>Boletales</taxon>
        <taxon>Boletineae</taxon>
        <taxon>Boletaceae</taxon>
        <taxon>Boletoideae</taxon>
        <taxon>Boletus</taxon>
    </lineage>
</organism>
<dbReference type="PANTHER" id="PTHR37534:SF20">
    <property type="entry name" value="PRO1A C6 ZINK-FINGER PROTEIN"/>
    <property type="match status" value="1"/>
</dbReference>
<gene>
    <name evidence="5" type="ORF">L210DRAFT_3478233</name>
</gene>
<dbReference type="Proteomes" id="UP001194468">
    <property type="component" value="Unassembled WGS sequence"/>
</dbReference>
<evidence type="ECO:0000256" key="3">
    <source>
        <dbReference type="SAM" id="MobiDB-lite"/>
    </source>
</evidence>
<dbReference type="GO" id="GO:0000981">
    <property type="term" value="F:DNA-binding transcription factor activity, RNA polymerase II-specific"/>
    <property type="evidence" value="ECO:0007669"/>
    <property type="project" value="InterPro"/>
</dbReference>
<feature type="compositionally biased region" description="Polar residues" evidence="3">
    <location>
        <begin position="24"/>
        <end position="35"/>
    </location>
</feature>
<keyword evidence="6" id="KW-1185">Reference proteome</keyword>
<proteinExistence type="predicted"/>
<feature type="compositionally biased region" description="Low complexity" evidence="3">
    <location>
        <begin position="1"/>
        <end position="23"/>
    </location>
</feature>
<dbReference type="InterPro" id="IPR021858">
    <property type="entry name" value="Fun_TF"/>
</dbReference>
<sequence length="691" mass="75647">MSQRNSNSSNGSQSPSPESPSGNTSPDLLTASLASRPSDGPDSLNAGSRGTPNKMLLDLPRPTSAGRGGCWTCRLRRKKCDELRENDSCHTCRRLQIDCLGWGPRRPDWMRDKRAVEAYKADIKAKLTRAGLIRGQPRSSIMQANSSSSSSSVFATEQYQGPGNGSTIHPLINDSGTPNLTLIDTTQVQGQGQGESPMMMSMFGDSPFNMNLPPIDPSLPQLISYSPYTPSTSLSSSHPSPQDLGLFDHTFDSVTPPALGFNHEPIALSAHPLQSEHVFYYFDHVVKSLFAFAGNSAGNALYSVVSQNPQGPLANAICALASLHDMRIRVTRGLEPVNSTLENSPAIVFYDTAHAQLYKSREGALTEEDANAALHLLGFSLFSGGVTDWQPMLDIANDWMVQTGIPAHENPKLAIMSMSPAARLALKATMWLDVMSTITLHTIPQHLAFYRRLYRGGGGFWSATLSMSAKEDSDLRVDNLTGCPDEVLLGIAEVSTLSCWKAQEMRKGCLSMKELIRRGNIVESHLRSCDPMYSREPDQTPLHPELPADGDLNLKGMAGIPAVVDTRQLVAKIYREAAVLYLHTVLSEPIPGVPEIIQSIEVITQLVHQLPMSALDRTLVFPICLAGCLTDDPAKREIFKMRLVGQQSVFGNVHQALMVMETAWQRWDTRGGAVEWRDLLHIQGRNLLLLV</sequence>
<dbReference type="AlphaFoldDB" id="A0AAD4BYJ9"/>
<feature type="region of interest" description="Disordered" evidence="3">
    <location>
        <begin position="1"/>
        <end position="61"/>
    </location>
</feature>
<dbReference type="GO" id="GO:0008270">
    <property type="term" value="F:zinc ion binding"/>
    <property type="evidence" value="ECO:0007669"/>
    <property type="project" value="InterPro"/>
</dbReference>
<reference evidence="5" key="2">
    <citation type="journal article" date="2020" name="Nat. Commun.">
        <title>Large-scale genome sequencing of mycorrhizal fungi provides insights into the early evolution of symbiotic traits.</title>
        <authorList>
            <person name="Miyauchi S."/>
            <person name="Kiss E."/>
            <person name="Kuo A."/>
            <person name="Drula E."/>
            <person name="Kohler A."/>
            <person name="Sanchez-Garcia M."/>
            <person name="Morin E."/>
            <person name="Andreopoulos B."/>
            <person name="Barry K.W."/>
            <person name="Bonito G."/>
            <person name="Buee M."/>
            <person name="Carver A."/>
            <person name="Chen C."/>
            <person name="Cichocki N."/>
            <person name="Clum A."/>
            <person name="Culley D."/>
            <person name="Crous P.W."/>
            <person name="Fauchery L."/>
            <person name="Girlanda M."/>
            <person name="Hayes R.D."/>
            <person name="Keri Z."/>
            <person name="LaButti K."/>
            <person name="Lipzen A."/>
            <person name="Lombard V."/>
            <person name="Magnuson J."/>
            <person name="Maillard F."/>
            <person name="Murat C."/>
            <person name="Nolan M."/>
            <person name="Ohm R.A."/>
            <person name="Pangilinan J."/>
            <person name="Pereira M.F."/>
            <person name="Perotto S."/>
            <person name="Peter M."/>
            <person name="Pfister S."/>
            <person name="Riley R."/>
            <person name="Sitrit Y."/>
            <person name="Stielow J.B."/>
            <person name="Szollosi G."/>
            <person name="Zifcakova L."/>
            <person name="Stursova M."/>
            <person name="Spatafora J.W."/>
            <person name="Tedersoo L."/>
            <person name="Vaario L.M."/>
            <person name="Yamada A."/>
            <person name="Yan M."/>
            <person name="Wang P."/>
            <person name="Xu J."/>
            <person name="Bruns T."/>
            <person name="Baldrian P."/>
            <person name="Vilgalys R."/>
            <person name="Dunand C."/>
            <person name="Henrissat B."/>
            <person name="Grigoriev I.V."/>
            <person name="Hibbett D."/>
            <person name="Nagy L.G."/>
            <person name="Martin F.M."/>
        </authorList>
    </citation>
    <scope>NUCLEOTIDE SEQUENCE</scope>
    <source>
        <strain evidence="5">BED1</strain>
    </source>
</reference>
<feature type="domain" description="Zn(2)-C6 fungal-type" evidence="4">
    <location>
        <begin position="69"/>
        <end position="99"/>
    </location>
</feature>
<dbReference type="InterPro" id="IPR001138">
    <property type="entry name" value="Zn2Cys6_DnaBD"/>
</dbReference>
<evidence type="ECO:0000313" key="6">
    <source>
        <dbReference type="Proteomes" id="UP001194468"/>
    </source>
</evidence>
<dbReference type="Pfam" id="PF11951">
    <property type="entry name" value="Fungal_trans_2"/>
    <property type="match status" value="1"/>
</dbReference>
<reference evidence="5" key="1">
    <citation type="submission" date="2019-10" db="EMBL/GenBank/DDBJ databases">
        <authorList>
            <consortium name="DOE Joint Genome Institute"/>
            <person name="Kuo A."/>
            <person name="Miyauchi S."/>
            <person name="Kiss E."/>
            <person name="Drula E."/>
            <person name="Kohler A."/>
            <person name="Sanchez-Garcia M."/>
            <person name="Andreopoulos B."/>
            <person name="Barry K.W."/>
            <person name="Bonito G."/>
            <person name="Buee M."/>
            <person name="Carver A."/>
            <person name="Chen C."/>
            <person name="Cichocki N."/>
            <person name="Clum A."/>
            <person name="Culley D."/>
            <person name="Crous P.W."/>
            <person name="Fauchery L."/>
            <person name="Girlanda M."/>
            <person name="Hayes R."/>
            <person name="Keri Z."/>
            <person name="LaButti K."/>
            <person name="Lipzen A."/>
            <person name="Lombard V."/>
            <person name="Magnuson J."/>
            <person name="Maillard F."/>
            <person name="Morin E."/>
            <person name="Murat C."/>
            <person name="Nolan M."/>
            <person name="Ohm R."/>
            <person name="Pangilinan J."/>
            <person name="Pereira M."/>
            <person name="Perotto S."/>
            <person name="Peter M."/>
            <person name="Riley R."/>
            <person name="Sitrit Y."/>
            <person name="Stielow B."/>
            <person name="Szollosi G."/>
            <person name="Zifcakova L."/>
            <person name="Stursova M."/>
            <person name="Spatafora J.W."/>
            <person name="Tedersoo L."/>
            <person name="Vaario L.-M."/>
            <person name="Yamada A."/>
            <person name="Yan M."/>
            <person name="Wang P."/>
            <person name="Xu J."/>
            <person name="Bruns T."/>
            <person name="Baldrian P."/>
            <person name="Vilgalys R."/>
            <person name="Henrissat B."/>
            <person name="Grigoriev I.V."/>
            <person name="Hibbett D."/>
            <person name="Nagy L.G."/>
            <person name="Martin F.M."/>
        </authorList>
    </citation>
    <scope>NUCLEOTIDE SEQUENCE</scope>
    <source>
        <strain evidence="5">BED1</strain>
    </source>
</reference>
<evidence type="ECO:0000259" key="4">
    <source>
        <dbReference type="PROSITE" id="PS50048"/>
    </source>
</evidence>
<comment type="subcellular location">
    <subcellularLocation>
        <location evidence="1">Nucleus</location>
    </subcellularLocation>
</comment>
<comment type="caution">
    <text evidence="5">The sequence shown here is derived from an EMBL/GenBank/DDBJ whole genome shotgun (WGS) entry which is preliminary data.</text>
</comment>
<dbReference type="InterPro" id="IPR036864">
    <property type="entry name" value="Zn2-C6_fun-type_DNA-bd_sf"/>
</dbReference>
<dbReference type="CDD" id="cd00067">
    <property type="entry name" value="GAL4"/>
    <property type="match status" value="1"/>
</dbReference>
<accession>A0AAD4BYJ9</accession>
<dbReference type="PROSITE" id="PS50048">
    <property type="entry name" value="ZN2_CY6_FUNGAL_2"/>
    <property type="match status" value="1"/>
</dbReference>
<dbReference type="PROSITE" id="PS00463">
    <property type="entry name" value="ZN2_CY6_FUNGAL_1"/>
    <property type="match status" value="1"/>
</dbReference>
<evidence type="ECO:0000256" key="1">
    <source>
        <dbReference type="ARBA" id="ARBA00004123"/>
    </source>
</evidence>
<name>A0AAD4BYJ9_BOLED</name>
<keyword evidence="2" id="KW-0539">Nucleus</keyword>